<dbReference type="GO" id="GO:0005524">
    <property type="term" value="F:ATP binding"/>
    <property type="evidence" value="ECO:0007669"/>
    <property type="project" value="UniProtKB-KW"/>
</dbReference>
<accession>A0A172YEV6</accession>
<reference evidence="24 25" key="1">
    <citation type="submission" date="2016-04" db="EMBL/GenBank/DDBJ databases">
        <title>Complete Genome Sequence of Halotalea alkalilenta IHB B 13600.</title>
        <authorList>
            <person name="Swarnkar M.K."/>
            <person name="Sharma A."/>
            <person name="Kaushal K."/>
            <person name="Soni R."/>
            <person name="Rana S."/>
            <person name="Singh A.K."/>
            <person name="Gulati A."/>
        </authorList>
    </citation>
    <scope>NUCLEOTIDE SEQUENCE [LARGE SCALE GENOMIC DNA]</scope>
    <source>
        <strain evidence="24 25">IHB B 13600</strain>
    </source>
</reference>
<dbReference type="Gene3D" id="3.90.190.20">
    <property type="entry name" value="Mur ligase, C-terminal domain"/>
    <property type="match status" value="1"/>
</dbReference>
<name>A0A172YEV6_9GAMM</name>
<dbReference type="GO" id="GO:0005737">
    <property type="term" value="C:cytoplasm"/>
    <property type="evidence" value="ECO:0007669"/>
    <property type="project" value="TreeGrafter"/>
</dbReference>
<keyword evidence="10 21" id="KW-0547">Nucleotide-binding</keyword>
<dbReference type="GO" id="GO:0008841">
    <property type="term" value="F:dihydrofolate synthase activity"/>
    <property type="evidence" value="ECO:0007669"/>
    <property type="project" value="UniProtKB-EC"/>
</dbReference>
<dbReference type="Proteomes" id="UP000077875">
    <property type="component" value="Chromosome"/>
</dbReference>
<evidence type="ECO:0000256" key="21">
    <source>
        <dbReference type="PIRNR" id="PIRNR001563"/>
    </source>
</evidence>
<keyword evidence="25" id="KW-1185">Reference proteome</keyword>
<evidence type="ECO:0000256" key="11">
    <source>
        <dbReference type="ARBA" id="ARBA00022840"/>
    </source>
</evidence>
<evidence type="ECO:0000256" key="1">
    <source>
        <dbReference type="ARBA" id="ARBA00002714"/>
    </source>
</evidence>
<sequence length="433" mass="46492">MSVNHGEALEHWLERLARQHPLTIDLGLERVAGVAARLGLLEVPLAPRVITVAGTNGKGSTVAMIESCARAHGLSCVSYTSPHLLRYNERVRVDGREIGDEELITAFERIEAARRQGDEISLSYFEVGTLAAALVVKQRAPDIAVLEVGLGGRLDAVNLFDADVAVVTTIAQDHAEYLGTDLEVIGREKAGIMRAGACAVLGSRSMPVSVAARAAAVGVARLATLGETFDHARDAESGWRWRGEDASGAALSFAPLPDPGLPLDNAASAVQALVLAGVPLEHERLVAGFAEVHLPGRLQRIQRWWLDVAHNPHAARYLAERLRERDRHQPRQGRRLVLLAMLGDKDADGVIEALMPVVDGWVCAGLDGERGRSGADLVARISAQGGDVFEVAEGVVEAIEWIEADPQSAGDEVLVCGSFFTVSKALEWLQERV</sequence>
<dbReference type="KEGG" id="haa:A5892_10265"/>
<evidence type="ECO:0000256" key="19">
    <source>
        <dbReference type="ARBA" id="ARBA00049035"/>
    </source>
</evidence>
<gene>
    <name evidence="24" type="ORF">A5892_10265</name>
</gene>
<dbReference type="InterPro" id="IPR001645">
    <property type="entry name" value="Folylpolyglutamate_synth"/>
</dbReference>
<protein>
    <recommendedName>
        <fullName evidence="7">Dihydrofolate synthase/folylpolyglutamate synthase</fullName>
        <ecNumber evidence="5">6.3.2.12</ecNumber>
        <ecNumber evidence="6">6.3.2.17</ecNumber>
    </recommendedName>
    <alternativeName>
        <fullName evidence="16">Folylpoly-gamma-glutamate synthetase-dihydrofolate synthetase</fullName>
    </alternativeName>
    <alternativeName>
        <fullName evidence="14">Folylpolyglutamate synthetase</fullName>
    </alternativeName>
    <alternativeName>
        <fullName evidence="15">Tetrahydrofolylpolyglutamate synthase</fullName>
    </alternativeName>
</protein>
<feature type="domain" description="Mur ligase C-terminal" evidence="22">
    <location>
        <begin position="296"/>
        <end position="419"/>
    </location>
</feature>
<dbReference type="EMBL" id="CP015243">
    <property type="protein sequence ID" value="ANF57799.1"/>
    <property type="molecule type" value="Genomic_DNA"/>
</dbReference>
<comment type="catalytic activity">
    <reaction evidence="19">
        <text>(6R)-5,10-methylenetetrahydrofolyl-(gamma-L-Glu)(n) + L-glutamate + ATP = (6R)-5,10-methylenetetrahydrofolyl-(gamma-L-Glu)(n+1) + ADP + phosphate + H(+)</text>
        <dbReference type="Rhea" id="RHEA:51912"/>
        <dbReference type="Rhea" id="RHEA-COMP:13257"/>
        <dbReference type="Rhea" id="RHEA-COMP:13258"/>
        <dbReference type="ChEBI" id="CHEBI:15378"/>
        <dbReference type="ChEBI" id="CHEBI:29985"/>
        <dbReference type="ChEBI" id="CHEBI:30616"/>
        <dbReference type="ChEBI" id="CHEBI:43474"/>
        <dbReference type="ChEBI" id="CHEBI:136572"/>
        <dbReference type="ChEBI" id="CHEBI:456216"/>
        <dbReference type="EC" id="6.3.2.17"/>
    </reaction>
</comment>
<evidence type="ECO:0000313" key="25">
    <source>
        <dbReference type="Proteomes" id="UP000077875"/>
    </source>
</evidence>
<comment type="similarity">
    <text evidence="4 21">Belongs to the folylpolyglutamate synthase family.</text>
</comment>
<dbReference type="EC" id="6.3.2.12" evidence="5"/>
<dbReference type="PIRSF" id="PIRSF001563">
    <property type="entry name" value="Folylpolyglu_synth"/>
    <property type="match status" value="1"/>
</dbReference>
<comment type="catalytic activity">
    <reaction evidence="18">
        <text>10-formyltetrahydrofolyl-(gamma-L-Glu)(n) + L-glutamate + ATP = 10-formyltetrahydrofolyl-(gamma-L-Glu)(n+1) + ADP + phosphate + H(+)</text>
        <dbReference type="Rhea" id="RHEA:51904"/>
        <dbReference type="Rhea" id="RHEA-COMP:13088"/>
        <dbReference type="Rhea" id="RHEA-COMP:14300"/>
        <dbReference type="ChEBI" id="CHEBI:15378"/>
        <dbReference type="ChEBI" id="CHEBI:29985"/>
        <dbReference type="ChEBI" id="CHEBI:30616"/>
        <dbReference type="ChEBI" id="CHEBI:43474"/>
        <dbReference type="ChEBI" id="CHEBI:134413"/>
        <dbReference type="ChEBI" id="CHEBI:456216"/>
        <dbReference type="EC" id="6.3.2.17"/>
    </reaction>
</comment>
<evidence type="ECO:0000259" key="23">
    <source>
        <dbReference type="Pfam" id="PF08245"/>
    </source>
</evidence>
<dbReference type="Pfam" id="PF02875">
    <property type="entry name" value="Mur_ligase_C"/>
    <property type="match status" value="1"/>
</dbReference>
<comment type="pathway">
    <text evidence="2">Cofactor biosynthesis; tetrahydrofolate biosynthesis; 7,8-dihydrofolate from 2-amino-4-hydroxy-6-hydroxymethyl-7,8-dihydropteridine diphosphate and 4-aminobenzoate: step 2/2.</text>
</comment>
<keyword evidence="9" id="KW-0479">Metal-binding</keyword>
<evidence type="ECO:0000256" key="18">
    <source>
        <dbReference type="ARBA" id="ARBA00047808"/>
    </source>
</evidence>
<proteinExistence type="inferred from homology"/>
<dbReference type="InterPro" id="IPR036565">
    <property type="entry name" value="Mur-like_cat_sf"/>
</dbReference>
<dbReference type="SUPFAM" id="SSF53623">
    <property type="entry name" value="MurD-like peptide ligases, catalytic domain"/>
    <property type="match status" value="1"/>
</dbReference>
<evidence type="ECO:0000256" key="15">
    <source>
        <dbReference type="ARBA" id="ARBA00030592"/>
    </source>
</evidence>
<dbReference type="GO" id="GO:0046872">
    <property type="term" value="F:metal ion binding"/>
    <property type="evidence" value="ECO:0007669"/>
    <property type="project" value="UniProtKB-KW"/>
</dbReference>
<dbReference type="NCBIfam" id="NF008101">
    <property type="entry name" value="PRK10846.1"/>
    <property type="match status" value="1"/>
</dbReference>
<comment type="catalytic activity">
    <reaction evidence="17">
        <text>(6S)-5,6,7,8-tetrahydrofolyl-(gamma-L-Glu)(n) + L-glutamate + ATP = (6S)-5,6,7,8-tetrahydrofolyl-(gamma-L-Glu)(n+1) + ADP + phosphate + H(+)</text>
        <dbReference type="Rhea" id="RHEA:10580"/>
        <dbReference type="Rhea" id="RHEA-COMP:14738"/>
        <dbReference type="Rhea" id="RHEA-COMP:14740"/>
        <dbReference type="ChEBI" id="CHEBI:15378"/>
        <dbReference type="ChEBI" id="CHEBI:29985"/>
        <dbReference type="ChEBI" id="CHEBI:30616"/>
        <dbReference type="ChEBI" id="CHEBI:43474"/>
        <dbReference type="ChEBI" id="CHEBI:141005"/>
        <dbReference type="ChEBI" id="CHEBI:456216"/>
        <dbReference type="EC" id="6.3.2.17"/>
    </reaction>
</comment>
<comment type="function">
    <text evidence="1">Functions in two distinct reactions of the de novo folate biosynthetic pathway. Catalyzes the addition of a glutamate residue to dihydropteroate (7,8-dihydropteroate or H2Pte) to form dihydrofolate (7,8-dihydrofolate monoglutamate or H2Pte-Glu). Also catalyzes successive additions of L-glutamate to tetrahydrofolate or 10-formyltetrahydrofolate or 5,10-methylenetetrahydrofolate, leading to folylpolyglutamate derivatives.</text>
</comment>
<dbReference type="InterPro" id="IPR013221">
    <property type="entry name" value="Mur_ligase_cen"/>
</dbReference>
<evidence type="ECO:0000256" key="9">
    <source>
        <dbReference type="ARBA" id="ARBA00022723"/>
    </source>
</evidence>
<comment type="pathway">
    <text evidence="3">Cofactor biosynthesis; tetrahydrofolylpolyglutamate biosynthesis.</text>
</comment>
<evidence type="ECO:0000256" key="3">
    <source>
        <dbReference type="ARBA" id="ARBA00005150"/>
    </source>
</evidence>
<dbReference type="GO" id="GO:0046654">
    <property type="term" value="P:tetrahydrofolate biosynthetic process"/>
    <property type="evidence" value="ECO:0007669"/>
    <property type="project" value="UniProtKB-UniPathway"/>
</dbReference>
<evidence type="ECO:0000256" key="5">
    <source>
        <dbReference type="ARBA" id="ARBA00013023"/>
    </source>
</evidence>
<evidence type="ECO:0000256" key="2">
    <source>
        <dbReference type="ARBA" id="ARBA00004799"/>
    </source>
</evidence>
<dbReference type="GO" id="GO:0046656">
    <property type="term" value="P:folic acid biosynthetic process"/>
    <property type="evidence" value="ECO:0007669"/>
    <property type="project" value="UniProtKB-KW"/>
</dbReference>
<comment type="catalytic activity">
    <reaction evidence="20">
        <text>7,8-dihydropteroate + L-glutamate + ATP = 7,8-dihydrofolate + ADP + phosphate + H(+)</text>
        <dbReference type="Rhea" id="RHEA:23584"/>
        <dbReference type="ChEBI" id="CHEBI:15378"/>
        <dbReference type="ChEBI" id="CHEBI:17839"/>
        <dbReference type="ChEBI" id="CHEBI:29985"/>
        <dbReference type="ChEBI" id="CHEBI:30616"/>
        <dbReference type="ChEBI" id="CHEBI:43474"/>
        <dbReference type="ChEBI" id="CHEBI:57451"/>
        <dbReference type="ChEBI" id="CHEBI:456216"/>
        <dbReference type="EC" id="6.3.2.12"/>
    </reaction>
</comment>
<feature type="domain" description="Mur ligase central" evidence="23">
    <location>
        <begin position="52"/>
        <end position="194"/>
    </location>
</feature>
<dbReference type="GO" id="GO:0004326">
    <property type="term" value="F:tetrahydrofolylpolyglutamate synthase activity"/>
    <property type="evidence" value="ECO:0007669"/>
    <property type="project" value="UniProtKB-EC"/>
</dbReference>
<evidence type="ECO:0000256" key="13">
    <source>
        <dbReference type="ARBA" id="ARBA00022909"/>
    </source>
</evidence>
<dbReference type="Pfam" id="PF08245">
    <property type="entry name" value="Mur_ligase_M"/>
    <property type="match status" value="1"/>
</dbReference>
<dbReference type="RefSeq" id="WP_064122724.1">
    <property type="nucleotide sequence ID" value="NZ_CP015243.1"/>
</dbReference>
<dbReference type="PANTHER" id="PTHR11136:SF0">
    <property type="entry name" value="DIHYDROFOLATE SYNTHETASE-RELATED"/>
    <property type="match status" value="1"/>
</dbReference>
<dbReference type="InterPro" id="IPR036615">
    <property type="entry name" value="Mur_ligase_C_dom_sf"/>
</dbReference>
<evidence type="ECO:0000256" key="14">
    <source>
        <dbReference type="ARBA" id="ARBA00030048"/>
    </source>
</evidence>
<dbReference type="InterPro" id="IPR004101">
    <property type="entry name" value="Mur_ligase_C"/>
</dbReference>
<evidence type="ECO:0000256" key="12">
    <source>
        <dbReference type="ARBA" id="ARBA00022842"/>
    </source>
</evidence>
<evidence type="ECO:0000259" key="22">
    <source>
        <dbReference type="Pfam" id="PF02875"/>
    </source>
</evidence>
<keyword evidence="13" id="KW-0289">Folate biosynthesis</keyword>
<evidence type="ECO:0000313" key="24">
    <source>
        <dbReference type="EMBL" id="ANF57799.1"/>
    </source>
</evidence>
<evidence type="ECO:0000256" key="6">
    <source>
        <dbReference type="ARBA" id="ARBA00013025"/>
    </source>
</evidence>
<dbReference type="STRING" id="376489.A5892_10265"/>
<keyword evidence="11 21" id="KW-0067">ATP-binding</keyword>
<keyword evidence="12" id="KW-0460">Magnesium</keyword>
<organism evidence="24 25">
    <name type="scientific">Halotalea alkalilenta</name>
    <dbReference type="NCBI Taxonomy" id="376489"/>
    <lineage>
        <taxon>Bacteria</taxon>
        <taxon>Pseudomonadati</taxon>
        <taxon>Pseudomonadota</taxon>
        <taxon>Gammaproteobacteria</taxon>
        <taxon>Oceanospirillales</taxon>
        <taxon>Halomonadaceae</taxon>
        <taxon>Halotalea</taxon>
    </lineage>
</organism>
<dbReference type="Gene3D" id="3.40.1190.10">
    <property type="entry name" value="Mur-like, catalytic domain"/>
    <property type="match status" value="1"/>
</dbReference>
<dbReference type="NCBIfam" id="TIGR01499">
    <property type="entry name" value="folC"/>
    <property type="match status" value="1"/>
</dbReference>
<dbReference type="SUPFAM" id="SSF53244">
    <property type="entry name" value="MurD-like peptide ligases, peptide-binding domain"/>
    <property type="match status" value="1"/>
</dbReference>
<evidence type="ECO:0000256" key="7">
    <source>
        <dbReference type="ARBA" id="ARBA00019357"/>
    </source>
</evidence>
<evidence type="ECO:0000256" key="10">
    <source>
        <dbReference type="ARBA" id="ARBA00022741"/>
    </source>
</evidence>
<evidence type="ECO:0000256" key="17">
    <source>
        <dbReference type="ARBA" id="ARBA00047493"/>
    </source>
</evidence>
<evidence type="ECO:0000256" key="16">
    <source>
        <dbReference type="ARBA" id="ARBA00032510"/>
    </source>
</evidence>
<evidence type="ECO:0000256" key="8">
    <source>
        <dbReference type="ARBA" id="ARBA00022598"/>
    </source>
</evidence>
<dbReference type="EC" id="6.3.2.17" evidence="6"/>
<dbReference type="AlphaFoldDB" id="A0A172YEV6"/>
<evidence type="ECO:0000256" key="20">
    <source>
        <dbReference type="ARBA" id="ARBA00049161"/>
    </source>
</evidence>
<evidence type="ECO:0000256" key="4">
    <source>
        <dbReference type="ARBA" id="ARBA00008276"/>
    </source>
</evidence>
<dbReference type="UniPathway" id="UPA00077">
    <property type="reaction ID" value="UER00157"/>
</dbReference>
<dbReference type="PANTHER" id="PTHR11136">
    <property type="entry name" value="FOLYLPOLYGLUTAMATE SYNTHASE-RELATED"/>
    <property type="match status" value="1"/>
</dbReference>
<keyword evidence="8 21" id="KW-0436">Ligase</keyword>